<gene>
    <name evidence="1" type="ORF">PM001_LOCUS2818</name>
</gene>
<evidence type="ECO:0000313" key="2">
    <source>
        <dbReference type="Proteomes" id="UP001162060"/>
    </source>
</evidence>
<organism evidence="1 2">
    <name type="scientific">Peronospora matthiolae</name>
    <dbReference type="NCBI Taxonomy" id="2874970"/>
    <lineage>
        <taxon>Eukaryota</taxon>
        <taxon>Sar</taxon>
        <taxon>Stramenopiles</taxon>
        <taxon>Oomycota</taxon>
        <taxon>Peronosporomycetes</taxon>
        <taxon>Peronosporales</taxon>
        <taxon>Peronosporaceae</taxon>
        <taxon>Peronospora</taxon>
    </lineage>
</organism>
<comment type="caution">
    <text evidence="1">The sequence shown here is derived from an EMBL/GenBank/DDBJ whole genome shotgun (WGS) entry which is preliminary data.</text>
</comment>
<accession>A0AAV1T949</accession>
<dbReference type="EMBL" id="CAKLBY020000028">
    <property type="protein sequence ID" value="CAK7903984.1"/>
    <property type="molecule type" value="Genomic_DNA"/>
</dbReference>
<sequence length="93" mass="10140">MKGFGNSWSMLIDSGASGKYHRRCSLKGSQKYAEALKAQKNETVTVRFATGALVTVPTVPVNLGVEFPDFDSIERCLVLDLGERYDLILGIAS</sequence>
<dbReference type="Proteomes" id="UP001162060">
    <property type="component" value="Unassembled WGS sequence"/>
</dbReference>
<dbReference type="AlphaFoldDB" id="A0AAV1T949"/>
<evidence type="ECO:0000313" key="1">
    <source>
        <dbReference type="EMBL" id="CAK7903984.1"/>
    </source>
</evidence>
<name>A0AAV1T949_9STRA</name>
<reference evidence="1" key="1">
    <citation type="submission" date="2024-01" db="EMBL/GenBank/DDBJ databases">
        <authorList>
            <person name="Webb A."/>
        </authorList>
    </citation>
    <scope>NUCLEOTIDE SEQUENCE</scope>
    <source>
        <strain evidence="1">Pm1</strain>
    </source>
</reference>
<proteinExistence type="predicted"/>
<protein>
    <submittedName>
        <fullName evidence="1">Uncharacterized protein</fullName>
    </submittedName>
</protein>